<comment type="subcellular location">
    <subcellularLocation>
        <location evidence="6">Cytoplasm</location>
    </subcellularLocation>
</comment>
<keyword evidence="4 6" id="KW-0808">Transferase</keyword>
<reference evidence="8 9" key="1">
    <citation type="submission" date="2017-07" db="EMBL/GenBank/DDBJ databases">
        <title>Complete genome sequence of Oryzomicrobium terrae TPP412.</title>
        <authorList>
            <person name="Chiu L.-W."/>
            <person name="Lo K.-J."/>
            <person name="Tsai Y.-M."/>
            <person name="Lin S.-S."/>
            <person name="Kuo C.-H."/>
            <person name="Liu C.-T."/>
        </authorList>
    </citation>
    <scope>NUCLEOTIDE SEQUENCE [LARGE SCALE GENOMIC DNA]</scope>
    <source>
        <strain evidence="8 9">TPP412</strain>
    </source>
</reference>
<keyword evidence="1 6" id="KW-0963">Cytoplasm</keyword>
<dbReference type="InterPro" id="IPR016909">
    <property type="entry name" value="rRNA_lsu_MeTfrase_F"/>
</dbReference>
<dbReference type="GO" id="GO:0070475">
    <property type="term" value="P:rRNA base methylation"/>
    <property type="evidence" value="ECO:0007669"/>
    <property type="project" value="TreeGrafter"/>
</dbReference>
<comment type="function">
    <text evidence="6">Specifically methylates the adenine in position 1618 of 23S rRNA.</text>
</comment>
<name>A0A5C1EA34_9RHOO</name>
<organism evidence="8 9">
    <name type="scientific">Oryzomicrobium terrae</name>
    <dbReference type="NCBI Taxonomy" id="1735038"/>
    <lineage>
        <taxon>Bacteria</taxon>
        <taxon>Pseudomonadati</taxon>
        <taxon>Pseudomonadota</taxon>
        <taxon>Betaproteobacteria</taxon>
        <taxon>Rhodocyclales</taxon>
        <taxon>Rhodocyclaceae</taxon>
        <taxon>Oryzomicrobium</taxon>
    </lineage>
</organism>
<evidence type="ECO:0000256" key="6">
    <source>
        <dbReference type="HAMAP-Rule" id="MF_01848"/>
    </source>
</evidence>
<protein>
    <recommendedName>
        <fullName evidence="6">Ribosomal RNA large subunit methyltransferase F</fullName>
        <ecNumber evidence="6">2.1.1.181</ecNumber>
    </recommendedName>
    <alternativeName>
        <fullName evidence="6">23S rRNA mA1618 methyltransferase</fullName>
    </alternativeName>
    <alternativeName>
        <fullName evidence="6">rRNA adenine N-6-methyltransferase</fullName>
    </alternativeName>
</protein>
<dbReference type="SUPFAM" id="SSF53335">
    <property type="entry name" value="S-adenosyl-L-methionine-dependent methyltransferases"/>
    <property type="match status" value="1"/>
</dbReference>
<dbReference type="NCBIfam" id="NF008725">
    <property type="entry name" value="PRK11727.1"/>
    <property type="match status" value="1"/>
</dbReference>
<evidence type="ECO:0000256" key="4">
    <source>
        <dbReference type="ARBA" id="ARBA00022679"/>
    </source>
</evidence>
<evidence type="ECO:0000313" key="9">
    <source>
        <dbReference type="Proteomes" id="UP000323671"/>
    </source>
</evidence>
<sequence>MRAPPRAVAPARPSRSARVAKSAKTSNTAKVAKAAALHPRNRHTGRYDFAALIAASPALASFVGPNPYGDLSIDFADPAAVKALNRALLLVQYGVRDWDIPAGYLCPPIPGRADYIHCLADLLAGEGSGHNGGKGNGRTGPGRGEGNGVRGEGHGAQQGDATPGPGMGPGAPDQAQAGRGAIPTGPAVQVLDIGVGANCVYPLIGHAEYGWRFVGADVDQGALASAQAILDANPDFKAAIELRRQPAPEAIFRNIIRPGERFDLTLCNPPFHASPDDAQAGTERKWRNLGREAGSGKGPGQGRDGGGYGDKHGRGDDPRRGAPASVAREIQNPAATRHAPALNFGGRAAELWCPGGELGFIARMIAESAAFASQCRWFTTLVSKADNLPAIQRALARAGARRTVVIPMAQGQKQSRLVGWGF</sequence>
<dbReference type="PANTHER" id="PTHR13393:SF0">
    <property type="entry name" value="RNA N6-ADENOSINE-METHYLTRANSFERASE METTL16"/>
    <property type="match status" value="1"/>
</dbReference>
<evidence type="ECO:0000256" key="5">
    <source>
        <dbReference type="ARBA" id="ARBA00022691"/>
    </source>
</evidence>
<comment type="similarity">
    <text evidence="6">Belongs to the methyltransferase superfamily. METTL16/RlmF family.</text>
</comment>
<dbReference type="EC" id="2.1.1.181" evidence="6"/>
<dbReference type="PANTHER" id="PTHR13393">
    <property type="entry name" value="SAM-DEPENDENT METHYLTRANSFERASE"/>
    <property type="match status" value="1"/>
</dbReference>
<keyword evidence="9" id="KW-1185">Reference proteome</keyword>
<feature type="compositionally biased region" description="Low complexity" evidence="7">
    <location>
        <begin position="159"/>
        <end position="181"/>
    </location>
</feature>
<feature type="region of interest" description="Disordered" evidence="7">
    <location>
        <begin position="289"/>
        <end position="325"/>
    </location>
</feature>
<dbReference type="HAMAP" id="MF_01848">
    <property type="entry name" value="23SrRNA_methyltr_F"/>
    <property type="match status" value="1"/>
</dbReference>
<keyword evidence="3 6" id="KW-0489">Methyltransferase</keyword>
<gene>
    <name evidence="6 8" type="primary">rlmF</name>
    <name evidence="8" type="ORF">OTERR_20690</name>
</gene>
<dbReference type="InterPro" id="IPR029063">
    <property type="entry name" value="SAM-dependent_MTases_sf"/>
</dbReference>
<dbReference type="AlphaFoldDB" id="A0A5C1EA34"/>
<evidence type="ECO:0000256" key="1">
    <source>
        <dbReference type="ARBA" id="ARBA00022490"/>
    </source>
</evidence>
<comment type="catalytic activity">
    <reaction evidence="6">
        <text>adenosine(1618) in 23S rRNA + S-adenosyl-L-methionine = N(6)-methyladenosine(1618) in 23S rRNA + S-adenosyl-L-homocysteine + H(+)</text>
        <dbReference type="Rhea" id="RHEA:16497"/>
        <dbReference type="Rhea" id="RHEA-COMP:10229"/>
        <dbReference type="Rhea" id="RHEA-COMP:10231"/>
        <dbReference type="ChEBI" id="CHEBI:15378"/>
        <dbReference type="ChEBI" id="CHEBI:57856"/>
        <dbReference type="ChEBI" id="CHEBI:59789"/>
        <dbReference type="ChEBI" id="CHEBI:74411"/>
        <dbReference type="ChEBI" id="CHEBI:74449"/>
        <dbReference type="EC" id="2.1.1.181"/>
    </reaction>
</comment>
<dbReference type="GO" id="GO:0005737">
    <property type="term" value="C:cytoplasm"/>
    <property type="evidence" value="ECO:0007669"/>
    <property type="project" value="UniProtKB-SubCell"/>
</dbReference>
<dbReference type="RefSeq" id="WP_149425727.1">
    <property type="nucleotide sequence ID" value="NZ_CP022579.1"/>
</dbReference>
<feature type="compositionally biased region" description="Basic and acidic residues" evidence="7">
    <location>
        <begin position="309"/>
        <end position="320"/>
    </location>
</feature>
<dbReference type="Proteomes" id="UP000323671">
    <property type="component" value="Chromosome"/>
</dbReference>
<keyword evidence="2 6" id="KW-0698">rRNA processing</keyword>
<evidence type="ECO:0000256" key="3">
    <source>
        <dbReference type="ARBA" id="ARBA00022603"/>
    </source>
</evidence>
<dbReference type="EMBL" id="CP022579">
    <property type="protein sequence ID" value="QEL65545.1"/>
    <property type="molecule type" value="Genomic_DNA"/>
</dbReference>
<accession>A0A5C1EA34</accession>
<dbReference type="Gene3D" id="3.40.50.150">
    <property type="entry name" value="Vaccinia Virus protein VP39"/>
    <property type="match status" value="1"/>
</dbReference>
<keyword evidence="5 6" id="KW-0949">S-adenosyl-L-methionine</keyword>
<evidence type="ECO:0000256" key="2">
    <source>
        <dbReference type="ARBA" id="ARBA00022552"/>
    </source>
</evidence>
<feature type="region of interest" description="Disordered" evidence="7">
    <location>
        <begin position="129"/>
        <end position="181"/>
    </location>
</feature>
<dbReference type="GO" id="GO:0052907">
    <property type="term" value="F:23S rRNA (adenine(1618)-N(6))-methyltransferase activity"/>
    <property type="evidence" value="ECO:0007669"/>
    <property type="project" value="UniProtKB-EC"/>
</dbReference>
<dbReference type="Pfam" id="PF05971">
    <property type="entry name" value="Methyltransf_10"/>
    <property type="match status" value="2"/>
</dbReference>
<dbReference type="CDD" id="cd02440">
    <property type="entry name" value="AdoMet_MTases"/>
    <property type="match status" value="1"/>
</dbReference>
<proteinExistence type="inferred from homology"/>
<evidence type="ECO:0000256" key="7">
    <source>
        <dbReference type="SAM" id="MobiDB-lite"/>
    </source>
</evidence>
<dbReference type="InterPro" id="IPR010286">
    <property type="entry name" value="METTL16/RlmF"/>
</dbReference>
<feature type="compositionally biased region" description="Gly residues" evidence="7">
    <location>
        <begin position="293"/>
        <end position="308"/>
    </location>
</feature>
<feature type="region of interest" description="Disordered" evidence="7">
    <location>
        <begin position="1"/>
        <end position="23"/>
    </location>
</feature>
<dbReference type="KEGG" id="otr:OTERR_20690"/>
<evidence type="ECO:0000313" key="8">
    <source>
        <dbReference type="EMBL" id="QEL65545.1"/>
    </source>
</evidence>
<feature type="compositionally biased region" description="Gly residues" evidence="7">
    <location>
        <begin position="129"/>
        <end position="156"/>
    </location>
</feature>